<protein>
    <recommendedName>
        <fullName evidence="6">Aminotransferase</fullName>
        <ecNumber evidence="6">2.6.1.-</ecNumber>
    </recommendedName>
</protein>
<dbReference type="GO" id="GO:0030170">
    <property type="term" value="F:pyridoxal phosphate binding"/>
    <property type="evidence" value="ECO:0007669"/>
    <property type="project" value="InterPro"/>
</dbReference>
<evidence type="ECO:0000256" key="6">
    <source>
        <dbReference type="RuleBase" id="RU000481"/>
    </source>
</evidence>
<dbReference type="FunFam" id="3.40.640.10:FF:000033">
    <property type="entry name" value="Aspartate aminotransferase"/>
    <property type="match status" value="1"/>
</dbReference>
<dbReference type="InterPro" id="IPR050596">
    <property type="entry name" value="AspAT/PAT-like"/>
</dbReference>
<dbReference type="EC" id="2.6.1.-" evidence="6"/>
<evidence type="ECO:0000313" key="8">
    <source>
        <dbReference type="EMBL" id="BCK83074.1"/>
    </source>
</evidence>
<dbReference type="PANTHER" id="PTHR46383">
    <property type="entry name" value="ASPARTATE AMINOTRANSFERASE"/>
    <property type="match status" value="1"/>
</dbReference>
<dbReference type="SUPFAM" id="SSF53383">
    <property type="entry name" value="PLP-dependent transferases"/>
    <property type="match status" value="1"/>
</dbReference>
<dbReference type="InterPro" id="IPR015421">
    <property type="entry name" value="PyrdxlP-dep_Trfase_major"/>
</dbReference>
<evidence type="ECO:0000256" key="5">
    <source>
        <dbReference type="ARBA" id="ARBA00022898"/>
    </source>
</evidence>
<feature type="domain" description="Aminotransferase class I/classII large" evidence="7">
    <location>
        <begin position="33"/>
        <end position="383"/>
    </location>
</feature>
<evidence type="ECO:0000256" key="1">
    <source>
        <dbReference type="ARBA" id="ARBA00001933"/>
    </source>
</evidence>
<keyword evidence="5" id="KW-0663">Pyridoxal phosphate</keyword>
<reference evidence="8" key="1">
    <citation type="submission" date="2020-09" db="EMBL/GenBank/DDBJ databases">
        <title>New species isolated from human feces.</title>
        <authorList>
            <person name="Kitahara M."/>
            <person name="Shigeno Y."/>
            <person name="Shime M."/>
            <person name="Matsumoto Y."/>
            <person name="Nakamura S."/>
            <person name="Motooka D."/>
            <person name="Fukuoka S."/>
            <person name="Nishikawa H."/>
            <person name="Benno Y."/>
        </authorList>
    </citation>
    <scope>NUCLEOTIDE SEQUENCE</scope>
    <source>
        <strain evidence="8">MM59</strain>
    </source>
</reference>
<dbReference type="InterPro" id="IPR015422">
    <property type="entry name" value="PyrdxlP-dep_Trfase_small"/>
</dbReference>
<dbReference type="AlphaFoldDB" id="A0A810Q503"/>
<gene>
    <name evidence="8" type="ORF">MM59RIKEN_03930</name>
</gene>
<evidence type="ECO:0000256" key="3">
    <source>
        <dbReference type="ARBA" id="ARBA00022576"/>
    </source>
</evidence>
<dbReference type="GO" id="GO:0008483">
    <property type="term" value="F:transaminase activity"/>
    <property type="evidence" value="ECO:0007669"/>
    <property type="project" value="UniProtKB-KW"/>
</dbReference>
<dbReference type="EMBL" id="AP023420">
    <property type="protein sequence ID" value="BCK83074.1"/>
    <property type="molecule type" value="Genomic_DNA"/>
</dbReference>
<dbReference type="InterPro" id="IPR004838">
    <property type="entry name" value="NHTrfase_class1_PyrdxlP-BS"/>
</dbReference>
<dbReference type="GO" id="GO:0006520">
    <property type="term" value="P:amino acid metabolic process"/>
    <property type="evidence" value="ECO:0007669"/>
    <property type="project" value="InterPro"/>
</dbReference>
<sequence>MMSANKFLSNLTMNYPVSGIRAMFDLAADYPGAINLCNGEPNFETPEHIKESCIQALREGRTKYGTEPGLPAMRQAVANKYTKQFGRPYDMDNVMVTIGGVEGIFMALMTILNPGDEVIIPDPAYTCYVGQTLTLGGVPVRVPLYEEHGFRLQAEDLEKAITPKTKAIVITYPSNPLGAVLDRADGEALAKVIEKHNIMVISDEVYEKIIFDGREHFSLAQIESIKDKVLVVNSLSKTYAMTGWRLGYVVGWDKDLMKHMFKMQQAVASCLPIFTMQAGADAINGPQDCVEDMRRQYERRRDLLYNGLKEIPGMKPFRTEGSFCTFINIKDFGVSSWEFSKELLVNAGVMTIAGTAFGEMGEGYLRICFANSDENILEGVKRIKEYVERRGH</sequence>
<dbReference type="KEGG" id="pfaa:MM59RIKEN_03930"/>
<dbReference type="PANTHER" id="PTHR46383:SF3">
    <property type="entry name" value="ASPARTATE AMINOTRANSFERASE-RELATED"/>
    <property type="match status" value="1"/>
</dbReference>
<dbReference type="Pfam" id="PF00155">
    <property type="entry name" value="Aminotran_1_2"/>
    <property type="match status" value="1"/>
</dbReference>
<dbReference type="PROSITE" id="PS00105">
    <property type="entry name" value="AA_TRANSFER_CLASS_1"/>
    <property type="match status" value="1"/>
</dbReference>
<proteinExistence type="inferred from homology"/>
<dbReference type="Gene3D" id="3.90.1150.10">
    <property type="entry name" value="Aspartate Aminotransferase, domain 1"/>
    <property type="match status" value="1"/>
</dbReference>
<dbReference type="InterPro" id="IPR004839">
    <property type="entry name" value="Aminotransferase_I/II_large"/>
</dbReference>
<keyword evidence="3 6" id="KW-0032">Aminotransferase</keyword>
<evidence type="ECO:0000256" key="4">
    <source>
        <dbReference type="ARBA" id="ARBA00022679"/>
    </source>
</evidence>
<dbReference type="CDD" id="cd00609">
    <property type="entry name" value="AAT_like"/>
    <property type="match status" value="1"/>
</dbReference>
<dbReference type="Proteomes" id="UP000679848">
    <property type="component" value="Chromosome"/>
</dbReference>
<comment type="similarity">
    <text evidence="2 6">Belongs to the class-I pyridoxal-phosphate-dependent aminotransferase family.</text>
</comment>
<dbReference type="InterPro" id="IPR015424">
    <property type="entry name" value="PyrdxlP-dep_Trfase"/>
</dbReference>
<evidence type="ECO:0000313" key="9">
    <source>
        <dbReference type="Proteomes" id="UP000679848"/>
    </source>
</evidence>
<name>A0A810Q503_9FIRM</name>
<evidence type="ECO:0000259" key="7">
    <source>
        <dbReference type="Pfam" id="PF00155"/>
    </source>
</evidence>
<keyword evidence="4 6" id="KW-0808">Transferase</keyword>
<dbReference type="Gene3D" id="3.40.640.10">
    <property type="entry name" value="Type I PLP-dependent aspartate aminotransferase-like (Major domain)"/>
    <property type="match status" value="1"/>
</dbReference>
<dbReference type="RefSeq" id="WP_228300433.1">
    <property type="nucleotide sequence ID" value="NZ_AP023420.1"/>
</dbReference>
<accession>A0A810Q503</accession>
<keyword evidence="9" id="KW-1185">Reference proteome</keyword>
<comment type="cofactor">
    <cofactor evidence="1 6">
        <name>pyridoxal 5'-phosphate</name>
        <dbReference type="ChEBI" id="CHEBI:597326"/>
    </cofactor>
</comment>
<evidence type="ECO:0000256" key="2">
    <source>
        <dbReference type="ARBA" id="ARBA00007441"/>
    </source>
</evidence>
<organism evidence="8 9">
    <name type="scientific">Pusillibacter faecalis</name>
    <dbReference type="NCBI Taxonomy" id="2714358"/>
    <lineage>
        <taxon>Bacteria</taxon>
        <taxon>Bacillati</taxon>
        <taxon>Bacillota</taxon>
        <taxon>Clostridia</taxon>
        <taxon>Eubacteriales</taxon>
        <taxon>Oscillospiraceae</taxon>
        <taxon>Pusillibacter</taxon>
    </lineage>
</organism>